<evidence type="ECO:0000256" key="5">
    <source>
        <dbReference type="RuleBase" id="RU362076"/>
    </source>
</evidence>
<keyword evidence="10" id="KW-1185">Reference proteome</keyword>
<dbReference type="InterPro" id="IPR005648">
    <property type="entry name" value="FlgD"/>
</dbReference>
<dbReference type="RefSeq" id="WP_101519629.1">
    <property type="nucleotide sequence ID" value="NZ_PKLZ01000001.1"/>
</dbReference>
<evidence type="ECO:0000256" key="6">
    <source>
        <dbReference type="SAM" id="MobiDB-lite"/>
    </source>
</evidence>
<dbReference type="GO" id="GO:0044781">
    <property type="term" value="P:bacterial-type flagellum organization"/>
    <property type="evidence" value="ECO:0007669"/>
    <property type="project" value="UniProtKB-UniRule"/>
</dbReference>
<keyword evidence="9" id="KW-0966">Cell projection</keyword>
<dbReference type="Pfam" id="PF13861">
    <property type="entry name" value="FLgD_tudor"/>
    <property type="match status" value="1"/>
</dbReference>
<feature type="region of interest" description="Disordered" evidence="6">
    <location>
        <begin position="1"/>
        <end position="26"/>
    </location>
</feature>
<comment type="function">
    <text evidence="4 5">Required for flagellar hook formation. May act as a scaffolding protein.</text>
</comment>
<comment type="similarity">
    <text evidence="1 5">Belongs to the FlgD family.</text>
</comment>
<evidence type="ECO:0000259" key="7">
    <source>
        <dbReference type="Pfam" id="PF13860"/>
    </source>
</evidence>
<evidence type="ECO:0000256" key="1">
    <source>
        <dbReference type="ARBA" id="ARBA00010577"/>
    </source>
</evidence>
<organism evidence="9 10">
    <name type="scientific">Kineobactrum sediminis</name>
    <dbReference type="NCBI Taxonomy" id="1905677"/>
    <lineage>
        <taxon>Bacteria</taxon>
        <taxon>Pseudomonadati</taxon>
        <taxon>Pseudomonadota</taxon>
        <taxon>Gammaproteobacteria</taxon>
        <taxon>Cellvibrionales</taxon>
        <taxon>Halieaceae</taxon>
        <taxon>Kineobactrum</taxon>
    </lineage>
</organism>
<keyword evidence="3 5" id="KW-1005">Bacterial flagellum biogenesis</keyword>
<evidence type="ECO:0000256" key="3">
    <source>
        <dbReference type="ARBA" id="ARBA00022795"/>
    </source>
</evidence>
<gene>
    <name evidence="9" type="ORF">CWI75_01165</name>
</gene>
<dbReference type="Proteomes" id="UP000234845">
    <property type="component" value="Unassembled WGS sequence"/>
</dbReference>
<evidence type="ECO:0000313" key="10">
    <source>
        <dbReference type="Proteomes" id="UP000234845"/>
    </source>
</evidence>
<feature type="domain" description="FlgD Tudor-like" evidence="8">
    <location>
        <begin position="84"/>
        <end position="217"/>
    </location>
</feature>
<name>A0A2N5Y6I5_9GAMM</name>
<feature type="compositionally biased region" description="Polar residues" evidence="6">
    <location>
        <begin position="1"/>
        <end position="12"/>
    </location>
</feature>
<dbReference type="Pfam" id="PF03963">
    <property type="entry name" value="FlgD"/>
    <property type="match status" value="1"/>
</dbReference>
<evidence type="ECO:0000313" key="9">
    <source>
        <dbReference type="EMBL" id="PLW83992.1"/>
    </source>
</evidence>
<comment type="caution">
    <text evidence="9">The sequence shown here is derived from an EMBL/GenBank/DDBJ whole genome shotgun (WGS) entry which is preliminary data.</text>
</comment>
<protein>
    <recommendedName>
        <fullName evidence="2 5">Basal-body rod modification protein FlgD</fullName>
    </recommendedName>
</protein>
<dbReference type="InterPro" id="IPR025963">
    <property type="entry name" value="FLgD_Tudor"/>
</dbReference>
<evidence type="ECO:0000259" key="8">
    <source>
        <dbReference type="Pfam" id="PF13861"/>
    </source>
</evidence>
<dbReference type="Gene3D" id="2.30.30.910">
    <property type="match status" value="1"/>
</dbReference>
<dbReference type="AlphaFoldDB" id="A0A2N5Y6I5"/>
<dbReference type="Pfam" id="PF13860">
    <property type="entry name" value="FlgD_ig"/>
    <property type="match status" value="1"/>
</dbReference>
<evidence type="ECO:0000256" key="2">
    <source>
        <dbReference type="ARBA" id="ARBA00016013"/>
    </source>
</evidence>
<dbReference type="InterPro" id="IPR025965">
    <property type="entry name" value="FlgD/Vpr_Ig-like"/>
</dbReference>
<feature type="domain" description="FlgD/Vpr Ig-like" evidence="7">
    <location>
        <begin position="103"/>
        <end position="172"/>
    </location>
</feature>
<dbReference type="OrthoDB" id="9785233at2"/>
<dbReference type="Gene3D" id="2.60.40.4070">
    <property type="match status" value="1"/>
</dbReference>
<accession>A0A2N5Y6I5</accession>
<reference evidence="10" key="1">
    <citation type="submission" date="2017-11" db="EMBL/GenBank/DDBJ databases">
        <title>The draft genome sequence of Chromatocurvus sp. F02.</title>
        <authorList>
            <person name="Du Z.-J."/>
            <person name="Chang Y.-Q."/>
        </authorList>
    </citation>
    <scope>NUCLEOTIDE SEQUENCE [LARGE SCALE GENOMIC DNA]</scope>
    <source>
        <strain evidence="10">F02</strain>
    </source>
</reference>
<keyword evidence="9" id="KW-0282">Flagellum</keyword>
<sequence length="223" mass="22856">MNDVSAIQSMLGVSTPKPEARGTGSDMGQEDFLRLMMEQLSNQDPFKPMENGDFLGQIAQFSTVSGIGELQASFESTASALTGNQALQASAVVDRDVLVPASNVRFDGQTAVAGAMDIPAGATAAMLAVTDARGQLVAQLPVALDAGGRATFSWDGRDSEGNMAPAGDYQLATGYQLNGKAEAAQPLVWGRVDSVTLSGPGGGISVNVSGIGAMSLSRALEIS</sequence>
<proteinExistence type="inferred from homology"/>
<keyword evidence="9" id="KW-0969">Cilium</keyword>
<dbReference type="EMBL" id="PKLZ01000001">
    <property type="protein sequence ID" value="PLW83992.1"/>
    <property type="molecule type" value="Genomic_DNA"/>
</dbReference>
<evidence type="ECO:0000256" key="4">
    <source>
        <dbReference type="ARBA" id="ARBA00024746"/>
    </source>
</evidence>